<dbReference type="Pfam" id="PF04977">
    <property type="entry name" value="DivIC"/>
    <property type="match status" value="1"/>
</dbReference>
<dbReference type="RefSeq" id="WP_072726420.1">
    <property type="nucleotide sequence ID" value="NZ_FQXH01000037.1"/>
</dbReference>
<keyword evidence="2" id="KW-0472">Membrane</keyword>
<name>A0A1M5TM64_9FIRM</name>
<evidence type="ECO:0000313" key="3">
    <source>
        <dbReference type="EMBL" id="SHH51740.1"/>
    </source>
</evidence>
<organism evidence="3 4">
    <name type="scientific">Tepidibacter thalassicus DSM 15285</name>
    <dbReference type="NCBI Taxonomy" id="1123350"/>
    <lineage>
        <taxon>Bacteria</taxon>
        <taxon>Bacillati</taxon>
        <taxon>Bacillota</taxon>
        <taxon>Clostridia</taxon>
        <taxon>Peptostreptococcales</taxon>
        <taxon>Peptostreptococcaceae</taxon>
        <taxon>Tepidibacter</taxon>
    </lineage>
</organism>
<sequence length="99" mass="11858">MKKKRINVYGIVFFVFVLSILISGTYNFIHQGILIKEYKKEIVKLQDKIKKEDDEISKIKEDIKNYKKDEYIEKIARERLKMVKPGELIYIDVNKKEGF</sequence>
<reference evidence="4" key="1">
    <citation type="submission" date="2016-11" db="EMBL/GenBank/DDBJ databases">
        <authorList>
            <person name="Varghese N."/>
            <person name="Submissions S."/>
        </authorList>
    </citation>
    <scope>NUCLEOTIDE SEQUENCE [LARGE SCALE GENOMIC DNA]</scope>
    <source>
        <strain evidence="4">DSM 15285</strain>
    </source>
</reference>
<protein>
    <submittedName>
        <fullName evidence="3">Cell division protein FtsB</fullName>
    </submittedName>
</protein>
<keyword evidence="2" id="KW-0812">Transmembrane</keyword>
<keyword evidence="4" id="KW-1185">Reference proteome</keyword>
<keyword evidence="1" id="KW-0175">Coiled coil</keyword>
<dbReference type="InterPro" id="IPR007060">
    <property type="entry name" value="FtsL/DivIC"/>
</dbReference>
<dbReference type="GO" id="GO:0051301">
    <property type="term" value="P:cell division"/>
    <property type="evidence" value="ECO:0007669"/>
    <property type="project" value="UniProtKB-KW"/>
</dbReference>
<dbReference type="AlphaFoldDB" id="A0A1M5TM64"/>
<evidence type="ECO:0000313" key="4">
    <source>
        <dbReference type="Proteomes" id="UP000242520"/>
    </source>
</evidence>
<feature type="transmembrane region" description="Helical" evidence="2">
    <location>
        <begin position="6"/>
        <end position="29"/>
    </location>
</feature>
<dbReference type="EMBL" id="FQXH01000037">
    <property type="protein sequence ID" value="SHH51740.1"/>
    <property type="molecule type" value="Genomic_DNA"/>
</dbReference>
<proteinExistence type="predicted"/>
<gene>
    <name evidence="3" type="ORF">SAMN02744040_02227</name>
</gene>
<feature type="coiled-coil region" evidence="1">
    <location>
        <begin position="35"/>
        <end position="69"/>
    </location>
</feature>
<keyword evidence="3" id="KW-0131">Cell cycle</keyword>
<keyword evidence="3" id="KW-0132">Cell division</keyword>
<evidence type="ECO:0000256" key="1">
    <source>
        <dbReference type="SAM" id="Coils"/>
    </source>
</evidence>
<dbReference type="STRING" id="1123350.SAMN02744040_02227"/>
<accession>A0A1M5TM64</accession>
<dbReference type="Proteomes" id="UP000242520">
    <property type="component" value="Unassembled WGS sequence"/>
</dbReference>
<dbReference type="OrthoDB" id="1755653at2"/>
<keyword evidence="2" id="KW-1133">Transmembrane helix</keyword>
<evidence type="ECO:0000256" key="2">
    <source>
        <dbReference type="SAM" id="Phobius"/>
    </source>
</evidence>